<dbReference type="InterPro" id="IPR006680">
    <property type="entry name" value="Amidohydro-rel"/>
</dbReference>
<protein>
    <submittedName>
        <fullName evidence="2">Putative TIM-barrel fold metal-dependent hydrolase</fullName>
    </submittedName>
</protein>
<feature type="domain" description="Amidohydrolase-related" evidence="1">
    <location>
        <begin position="26"/>
        <end position="304"/>
    </location>
</feature>
<dbReference type="Gene3D" id="3.20.20.140">
    <property type="entry name" value="Metal-dependent hydrolases"/>
    <property type="match status" value="1"/>
</dbReference>
<keyword evidence="3" id="KW-1185">Reference proteome</keyword>
<dbReference type="Proteomes" id="UP000317303">
    <property type="component" value="Unassembled WGS sequence"/>
</dbReference>
<accession>A0A660C8P1</accession>
<proteinExistence type="predicted"/>
<dbReference type="GO" id="GO:0016787">
    <property type="term" value="F:hydrolase activity"/>
    <property type="evidence" value="ECO:0007669"/>
    <property type="project" value="UniProtKB-KW"/>
</dbReference>
<dbReference type="PANTHER" id="PTHR35563">
    <property type="entry name" value="BARREL METAL-DEPENDENT HYDROLASE, PUTATIVE (AFU_ORTHOLOGUE AFUA_1G16240)-RELATED"/>
    <property type="match status" value="1"/>
</dbReference>
<comment type="caution">
    <text evidence="2">The sequence shown here is derived from an EMBL/GenBank/DDBJ whole genome shotgun (WGS) entry which is preliminary data.</text>
</comment>
<organism evidence="2 3">
    <name type="scientific">Prauserella rugosa</name>
    <dbReference type="NCBI Taxonomy" id="43354"/>
    <lineage>
        <taxon>Bacteria</taxon>
        <taxon>Bacillati</taxon>
        <taxon>Actinomycetota</taxon>
        <taxon>Actinomycetes</taxon>
        <taxon>Pseudonocardiales</taxon>
        <taxon>Pseudonocardiaceae</taxon>
        <taxon>Prauserella</taxon>
    </lineage>
</organism>
<dbReference type="EMBL" id="VLJV01000001">
    <property type="protein sequence ID" value="TWH18764.1"/>
    <property type="molecule type" value="Genomic_DNA"/>
</dbReference>
<reference evidence="2 3" key="1">
    <citation type="submission" date="2019-07" db="EMBL/GenBank/DDBJ databases">
        <title>R&amp;d 2014.</title>
        <authorList>
            <person name="Klenk H.-P."/>
        </authorList>
    </citation>
    <scope>NUCLEOTIDE SEQUENCE [LARGE SCALE GENOMIC DNA]</scope>
    <source>
        <strain evidence="2 3">DSM 43194</strain>
    </source>
</reference>
<dbReference type="PANTHER" id="PTHR35563:SF2">
    <property type="entry name" value="BARREL METAL-DEPENDENT HYDROLASE, PUTATIVE (AFU_ORTHOLOGUE AFUA_1G16240)-RELATED"/>
    <property type="match status" value="1"/>
</dbReference>
<evidence type="ECO:0000313" key="2">
    <source>
        <dbReference type="EMBL" id="TWH18764.1"/>
    </source>
</evidence>
<dbReference type="RefSeq" id="WP_051757727.1">
    <property type="nucleotide sequence ID" value="NZ_JOIJ01000006.1"/>
</dbReference>
<evidence type="ECO:0000313" key="3">
    <source>
        <dbReference type="Proteomes" id="UP000317303"/>
    </source>
</evidence>
<dbReference type="Pfam" id="PF04909">
    <property type="entry name" value="Amidohydro_2"/>
    <property type="match status" value="1"/>
</dbReference>
<dbReference type="SUPFAM" id="SSF51556">
    <property type="entry name" value="Metallo-dependent hydrolases"/>
    <property type="match status" value="1"/>
</dbReference>
<evidence type="ECO:0000259" key="1">
    <source>
        <dbReference type="Pfam" id="PF04909"/>
    </source>
</evidence>
<dbReference type="AlphaFoldDB" id="A0A660C8P1"/>
<name>A0A660C8P1_9PSEU</name>
<keyword evidence="2" id="KW-0378">Hydrolase</keyword>
<dbReference type="InterPro" id="IPR032466">
    <property type="entry name" value="Metal_Hydrolase"/>
</dbReference>
<dbReference type="InterPro" id="IPR052358">
    <property type="entry name" value="Aro_Compnd_Degr_Hydrolases"/>
</dbReference>
<gene>
    <name evidence="2" type="ORF">JD82_00585</name>
</gene>
<dbReference type="OrthoDB" id="5450317at2"/>
<sequence>MTRTTPGASETGGQHTGAQAVDRQAVDVHCHVFSADGAGPTPTVLDAAYRPPRADVADHRRHLDAVRCGRGVLVQPSAYGRDHRCLLAALRSDPDRLRGVACVDPGWADEDLARMHAAGVRGTRVQDGYPGGVPVESLVEVGRKVAPLGWHVEVWTDVRRHVSWFGDAVRRCPVPVVVDHLGYVPSDVGTGDPAVRLLLDLLADGEIWMTLSGLDRLLPGSGAPGDPGFDETWRRHEDAVTERVRAFVDARPEQVLWGSDWPHVGLRLPAPDSARIRARLDRWVPDPDLRRRILVDNAVRRYDFGTAPAVP</sequence>